<proteinExistence type="predicted"/>
<dbReference type="OrthoDB" id="3751233at2759"/>
<evidence type="ECO:0000313" key="3">
    <source>
        <dbReference type="Proteomes" id="UP000758155"/>
    </source>
</evidence>
<gene>
    <name evidence="2" type="ORF">E8E12_000830</name>
</gene>
<comment type="caution">
    <text evidence="2">The sequence shown here is derived from an EMBL/GenBank/DDBJ whole genome shotgun (WGS) entry which is preliminary data.</text>
</comment>
<reference evidence="2" key="1">
    <citation type="submission" date="2019-04" db="EMBL/GenBank/DDBJ databases">
        <title>Sequencing of skin fungus with MAO and IRED activity.</title>
        <authorList>
            <person name="Marsaioli A.J."/>
            <person name="Bonatto J.M.C."/>
            <person name="Reis Junior O."/>
        </authorList>
    </citation>
    <scope>NUCLEOTIDE SEQUENCE</scope>
    <source>
        <strain evidence="2">28M1</strain>
    </source>
</reference>
<organism evidence="2 3">
    <name type="scientific">Didymella heteroderae</name>
    <dbReference type="NCBI Taxonomy" id="1769908"/>
    <lineage>
        <taxon>Eukaryota</taxon>
        <taxon>Fungi</taxon>
        <taxon>Dikarya</taxon>
        <taxon>Ascomycota</taxon>
        <taxon>Pezizomycotina</taxon>
        <taxon>Dothideomycetes</taxon>
        <taxon>Pleosporomycetidae</taxon>
        <taxon>Pleosporales</taxon>
        <taxon>Pleosporineae</taxon>
        <taxon>Didymellaceae</taxon>
        <taxon>Didymella</taxon>
    </lineage>
</organism>
<keyword evidence="3" id="KW-1185">Reference proteome</keyword>
<dbReference type="AlphaFoldDB" id="A0A9P5BU90"/>
<evidence type="ECO:0000313" key="2">
    <source>
        <dbReference type="EMBL" id="KAF3031265.1"/>
    </source>
</evidence>
<protein>
    <submittedName>
        <fullName evidence="2">Uncharacterized protein</fullName>
    </submittedName>
</protein>
<dbReference type="EMBL" id="SWKV01000172">
    <property type="protein sequence ID" value="KAF3031265.1"/>
    <property type="molecule type" value="Genomic_DNA"/>
</dbReference>
<name>A0A9P5BU90_9PLEO</name>
<evidence type="ECO:0000256" key="1">
    <source>
        <dbReference type="SAM" id="MobiDB-lite"/>
    </source>
</evidence>
<accession>A0A9P5BU90</accession>
<dbReference type="Proteomes" id="UP000758155">
    <property type="component" value="Unassembled WGS sequence"/>
</dbReference>
<sequence length="151" mass="16931">MLNARSDWIDWYNSIEDLAKRNEVWKYCDPLGIENLVFISTKPSDSASKHTIQKFQGLQSIFDSEKKKYDKVSDRIDYTTALSQTRKIKGKISALSLKSSGKGPVIQAWTSGVADGLLSSTVPNGTRSRTSASRRYAKRSSKRVETPNQPN</sequence>
<feature type="region of interest" description="Disordered" evidence="1">
    <location>
        <begin position="120"/>
        <end position="151"/>
    </location>
</feature>